<dbReference type="STRING" id="1618747.UW02_C0025G0006"/>
<evidence type="ECO:0000313" key="4">
    <source>
        <dbReference type="Proteomes" id="UP000034751"/>
    </source>
</evidence>
<dbReference type="EMBL" id="LCGS01000025">
    <property type="protein sequence ID" value="KKT18655.1"/>
    <property type="molecule type" value="Genomic_DNA"/>
</dbReference>
<evidence type="ECO:0000259" key="2">
    <source>
        <dbReference type="Pfam" id="PF13406"/>
    </source>
</evidence>
<feature type="coiled-coil region" evidence="1">
    <location>
        <begin position="101"/>
        <end position="135"/>
    </location>
</feature>
<keyword evidence="1" id="KW-0175">Coiled coil</keyword>
<gene>
    <name evidence="3" type="ORF">UW02_C0025G0006</name>
</gene>
<organism evidence="3 4">
    <name type="scientific">Candidatus Nomurabacteria bacterium GW2011_GWB1_43_7</name>
    <dbReference type="NCBI Taxonomy" id="1618747"/>
    <lineage>
        <taxon>Bacteria</taxon>
        <taxon>Candidatus Nomuraibacteriota</taxon>
    </lineage>
</organism>
<evidence type="ECO:0000313" key="3">
    <source>
        <dbReference type="EMBL" id="KKT18655.1"/>
    </source>
</evidence>
<dbReference type="InterPro" id="IPR031304">
    <property type="entry name" value="SLT_2"/>
</dbReference>
<feature type="coiled-coil region" evidence="1">
    <location>
        <begin position="183"/>
        <end position="241"/>
    </location>
</feature>
<evidence type="ECO:0000256" key="1">
    <source>
        <dbReference type="SAM" id="Coils"/>
    </source>
</evidence>
<dbReference type="InterPro" id="IPR023346">
    <property type="entry name" value="Lysozyme-like_dom_sf"/>
</dbReference>
<accession>A0A0G1F8K8</accession>
<dbReference type="SUPFAM" id="SSF53955">
    <property type="entry name" value="Lysozyme-like"/>
    <property type="match status" value="1"/>
</dbReference>
<dbReference type="Gene3D" id="1.10.530.10">
    <property type="match status" value="1"/>
</dbReference>
<proteinExistence type="predicted"/>
<feature type="coiled-coil region" evidence="1">
    <location>
        <begin position="45"/>
        <end position="72"/>
    </location>
</feature>
<dbReference type="AlphaFoldDB" id="A0A0G1F8K8"/>
<sequence>MRTMGKKTIVFVLLALFSGFILPASLGRAAFDCLQLTESSRQADKDYCENELHQIEAELQALLNKQKEQQKQTGTLKGDVDYLTSQINALKAKIKARALAIAQLKVNITEKVKKIESLSDKIDSEHESLAQLLRNTNEFDYSNNLVSLILSNESISNFYSDLESYNSIKQAVKNSVDVINGVKEETEVAKQDLEKKHDAETDAKVELENAQKKVVQSETEKKQLLAISKNKEAEYQRLAAEKKARADKIRAALFPLRDAQAIPFGDALRYAEQANAKTGVRPALILAILKQETNIGANVGSCVITNLITGETRSVNSGTVFSRGIHPTRDLPLLQTILKELGRNPLTTRVSCPLSVGYGGAMGPAQFIPSTWNLIKGRIAGALGKSVPDPWNPADAIMASSILLKDSGAAAQTYTAEWNAACKYYSGRPCTDPTVKNAFYGNSVMALATKMQADIDLLVP</sequence>
<dbReference type="Proteomes" id="UP000034751">
    <property type="component" value="Unassembled WGS sequence"/>
</dbReference>
<protein>
    <recommendedName>
        <fullName evidence="2">Transglycosylase SLT domain-containing protein</fullName>
    </recommendedName>
</protein>
<comment type="caution">
    <text evidence="3">The sequence shown here is derived from an EMBL/GenBank/DDBJ whole genome shotgun (WGS) entry which is preliminary data.</text>
</comment>
<dbReference type="Pfam" id="PF13406">
    <property type="entry name" value="SLT_2"/>
    <property type="match status" value="1"/>
</dbReference>
<reference evidence="3 4" key="1">
    <citation type="journal article" date="2015" name="Nature">
        <title>rRNA introns, odd ribosomes, and small enigmatic genomes across a large radiation of phyla.</title>
        <authorList>
            <person name="Brown C.T."/>
            <person name="Hug L.A."/>
            <person name="Thomas B.C."/>
            <person name="Sharon I."/>
            <person name="Castelle C.J."/>
            <person name="Singh A."/>
            <person name="Wilkins M.J."/>
            <person name="Williams K.H."/>
            <person name="Banfield J.F."/>
        </authorList>
    </citation>
    <scope>NUCLEOTIDE SEQUENCE [LARGE SCALE GENOMIC DNA]</scope>
</reference>
<feature type="domain" description="Transglycosylase SLT" evidence="2">
    <location>
        <begin position="271"/>
        <end position="408"/>
    </location>
</feature>
<name>A0A0G1F8K8_9BACT</name>
<dbReference type="Gene3D" id="6.10.250.3150">
    <property type="match status" value="1"/>
</dbReference>
<dbReference type="PATRIC" id="fig|1618747.3.peg.734"/>